<reference evidence="2 5" key="1">
    <citation type="journal article" date="2021" name="Environ. Microbiol.">
        <title>New insights into the diversity and evolution of the archaeal mobilome from three complete genomes of Saccharolobus shibatae.</title>
        <authorList>
            <person name="Medvedeva S."/>
            <person name="Brandt D."/>
            <person name="Cvirkaite-Krupovic V."/>
            <person name="Liu Y."/>
            <person name="Severinov K."/>
            <person name="Ishino S."/>
            <person name="Ishino Y."/>
            <person name="Prangishvili D."/>
            <person name="Kalinowski J."/>
            <person name="Krupovic M."/>
        </authorList>
    </citation>
    <scope>NUCLEOTIDE SEQUENCE</scope>
    <source>
        <strain evidence="2">BEU9</strain>
        <strain evidence="3 5">S38A</strain>
    </source>
</reference>
<dbReference type="RefSeq" id="WP_218258421.1">
    <property type="nucleotide sequence ID" value="NZ_CP077713.1"/>
</dbReference>
<dbReference type="AlphaFoldDB" id="A0A8F5BWN1"/>
<dbReference type="Pfam" id="PF03625">
    <property type="entry name" value="DUF302"/>
    <property type="match status" value="1"/>
</dbReference>
<dbReference type="InterPro" id="IPR005180">
    <property type="entry name" value="DUF302"/>
</dbReference>
<name>A0A8F5BWN1_9CREN</name>
<evidence type="ECO:0000313" key="3">
    <source>
        <dbReference type="EMBL" id="QXJ35971.1"/>
    </source>
</evidence>
<dbReference type="Proteomes" id="UP000693941">
    <property type="component" value="Chromosome"/>
</dbReference>
<evidence type="ECO:0000259" key="1">
    <source>
        <dbReference type="Pfam" id="PF03625"/>
    </source>
</evidence>
<feature type="domain" description="DUF302" evidence="1">
    <location>
        <begin position="33"/>
        <end position="94"/>
    </location>
</feature>
<evidence type="ECO:0000313" key="2">
    <source>
        <dbReference type="EMBL" id="QXJ32841.1"/>
    </source>
</evidence>
<dbReference type="CDD" id="cd14797">
    <property type="entry name" value="DUF302"/>
    <property type="match status" value="1"/>
</dbReference>
<organism evidence="2 4">
    <name type="scientific">Saccharolobus shibatae</name>
    <dbReference type="NCBI Taxonomy" id="2286"/>
    <lineage>
        <taxon>Archaea</taxon>
        <taxon>Thermoproteota</taxon>
        <taxon>Thermoprotei</taxon>
        <taxon>Sulfolobales</taxon>
        <taxon>Sulfolobaceae</taxon>
        <taxon>Saccharolobus</taxon>
    </lineage>
</organism>
<dbReference type="EMBL" id="CP077713">
    <property type="protein sequence ID" value="QXJ35971.1"/>
    <property type="molecule type" value="Genomic_DNA"/>
</dbReference>
<dbReference type="Proteomes" id="UP000694036">
    <property type="component" value="Chromosome"/>
</dbReference>
<accession>A0A8F5BWN1</accession>
<keyword evidence="5" id="KW-1185">Reference proteome</keyword>
<gene>
    <name evidence="2" type="ORF">J5U21_02496</name>
    <name evidence="3" type="ORF">J5U22_02522</name>
</gene>
<dbReference type="EMBL" id="CP077715">
    <property type="protein sequence ID" value="QXJ32841.1"/>
    <property type="molecule type" value="Genomic_DNA"/>
</dbReference>
<dbReference type="PANTHER" id="PTHR38342">
    <property type="entry name" value="SLR5037 PROTEIN"/>
    <property type="match status" value="1"/>
</dbReference>
<evidence type="ECO:0000313" key="5">
    <source>
        <dbReference type="Proteomes" id="UP000694036"/>
    </source>
</evidence>
<sequence>MFNIKECKLSFNECIKTLIERIKSYGAEVFAIVDHSENARKVGLNLEPTVVVYFGNPRVGTLLMLENRHIAYELPLRFLVWSENGVVKIGYRKPSDIGEEYNIRHGELLEKMDKFMEGLLSNL</sequence>
<proteinExistence type="predicted"/>
<dbReference type="GeneID" id="65563960"/>
<protein>
    <recommendedName>
        <fullName evidence="1">DUF302 domain-containing protein</fullName>
    </recommendedName>
</protein>
<evidence type="ECO:0000313" key="4">
    <source>
        <dbReference type="Proteomes" id="UP000693941"/>
    </source>
</evidence>
<dbReference type="PANTHER" id="PTHR38342:SF2">
    <property type="entry name" value="INNER MEMBRANE OR EXPORTED"/>
    <property type="match status" value="1"/>
</dbReference>